<dbReference type="RefSeq" id="WP_249297507.1">
    <property type="nucleotide sequence ID" value="NZ_JACRSX010000003.1"/>
</dbReference>
<accession>A0ABR7MZZ0</accession>
<evidence type="ECO:0000313" key="2">
    <source>
        <dbReference type="EMBL" id="MBC8561917.1"/>
    </source>
</evidence>
<dbReference type="EMBL" id="JACRSX010000003">
    <property type="protein sequence ID" value="MBC8561917.1"/>
    <property type="molecule type" value="Genomic_DNA"/>
</dbReference>
<gene>
    <name evidence="2" type="ORF">H8704_04600</name>
</gene>
<feature type="domain" description="Spore protein YkvP/CgeB glycosyl transferase-like" evidence="1">
    <location>
        <begin position="237"/>
        <end position="383"/>
    </location>
</feature>
<reference evidence="2 3" key="1">
    <citation type="submission" date="2020-08" db="EMBL/GenBank/DDBJ databases">
        <title>Genome public.</title>
        <authorList>
            <person name="Liu C."/>
            <person name="Sun Q."/>
        </authorList>
    </citation>
    <scope>NUCLEOTIDE SEQUENCE [LARGE SCALE GENOMIC DNA]</scope>
    <source>
        <strain evidence="2 3">NSJ-37</strain>
    </source>
</reference>
<dbReference type="Pfam" id="PF13524">
    <property type="entry name" value="Glyco_trans_1_2"/>
    <property type="match status" value="1"/>
</dbReference>
<proteinExistence type="predicted"/>
<name>A0ABR7MZZ0_9FIRM</name>
<evidence type="ECO:0000259" key="1">
    <source>
        <dbReference type="Pfam" id="PF13524"/>
    </source>
</evidence>
<comment type="caution">
    <text evidence="2">The sequence shown here is derived from an EMBL/GenBank/DDBJ whole genome shotgun (WGS) entry which is preliminary data.</text>
</comment>
<keyword evidence="3" id="KW-1185">Reference proteome</keyword>
<organism evidence="2 3">
    <name type="scientific">Jutongia huaianensis</name>
    <dbReference type="NCBI Taxonomy" id="2763668"/>
    <lineage>
        <taxon>Bacteria</taxon>
        <taxon>Bacillati</taxon>
        <taxon>Bacillota</taxon>
        <taxon>Clostridia</taxon>
        <taxon>Lachnospirales</taxon>
        <taxon>Lachnospiraceae</taxon>
        <taxon>Jutongia</taxon>
    </lineage>
</organism>
<sequence length="391" mass="46616">MKVLIFQSKRLSYDSSWCFAEMLCRSMKRQGISVRPFLLSEDIAGQEEELRALTREHFDGIFDINSRLPNVMLDDRYYLDYFDAPFFHMIIDHPMHLHYSLQIPLRNYYVLCLDRYHQKYIETCYPHIREAIFFPFAGIPADTFTPGNFPRSPMKDRPVELLFPGTYTPLDYYREQMEDISSDQWDMTEHILSKLRQGSRDTIEQLYRQEILPDTDFFPLRMHKSRLIDRYIREWFREKILQALLEAGICVHVMGFRWEMYDTPYSSGLVIHPPCSYTEQLNALTKSKLILNVQPLFQDGPHDRVMNAMMNRSVAVTDGCDYISEQFRVGEDLIVYDKNKPEEAAMQILKLLKDTDRIEWIAENGYQKTQKLHTWDQRIQKFVRKNSHLFH</sequence>
<dbReference type="Proteomes" id="UP000606193">
    <property type="component" value="Unassembled WGS sequence"/>
</dbReference>
<dbReference type="SUPFAM" id="SSF53756">
    <property type="entry name" value="UDP-Glycosyltransferase/glycogen phosphorylase"/>
    <property type="match status" value="1"/>
</dbReference>
<protein>
    <submittedName>
        <fullName evidence="2">Glycosyltransferase family 1 protein</fullName>
    </submittedName>
</protein>
<evidence type="ECO:0000313" key="3">
    <source>
        <dbReference type="Proteomes" id="UP000606193"/>
    </source>
</evidence>
<dbReference type="InterPro" id="IPR055259">
    <property type="entry name" value="YkvP/CgeB_Glyco_trans-like"/>
</dbReference>